<feature type="region of interest" description="Disordered" evidence="1">
    <location>
        <begin position="129"/>
        <end position="148"/>
    </location>
</feature>
<proteinExistence type="predicted"/>
<name>A0AAE0TPV2_9PEZI</name>
<evidence type="ECO:0000256" key="1">
    <source>
        <dbReference type="SAM" id="MobiDB-lite"/>
    </source>
</evidence>
<keyword evidence="3" id="KW-1185">Reference proteome</keyword>
<sequence>MKHSEVLRKQYINKDLNRLTITDLLGLFPRPNDPSNPILSPLTRMGLPSVVGDTSGFVSREEKDVQKRRLSAKALLEGHGSTEILSTGSRGSPTACVAESDLPHLAQNDTTRPTTGMRDGCHDCDASTCNAPAKEKHPSRVTGGASTPRSRQCCGASGEAVHNQAVQDHVPYNLRSCSGERSVLAGQMLGARNDTPNGAMAGDAADLSALPSSIGQYASELGPSQLQRPKVSSRSSLPGDLRTTLLLEQDNVTGSYGFGDEDRIISIPLLPDIKGPIRPTRRVQAKSSILREDTSDPQSVRSDLIGSTSDLSSPAVARRATLGGDCDPFAAPIGKTKGSLKLAIKRSSGHAESQSLKTLGYGDRTASELTSRFPTDALYMTAVTEQEMALLVMMRYKRAVMKKISSAEGLDLL</sequence>
<comment type="caution">
    <text evidence="2">The sequence shown here is derived from an EMBL/GenBank/DDBJ whole genome shotgun (WGS) entry which is preliminary data.</text>
</comment>
<accession>A0AAE0TPV2</accession>
<dbReference type="Proteomes" id="UP001274830">
    <property type="component" value="Unassembled WGS sequence"/>
</dbReference>
<protein>
    <submittedName>
        <fullName evidence="2">Uncharacterized protein</fullName>
    </submittedName>
</protein>
<feature type="region of interest" description="Disordered" evidence="1">
    <location>
        <begin position="281"/>
        <end position="311"/>
    </location>
</feature>
<dbReference type="EMBL" id="JAUTXT010000073">
    <property type="protein sequence ID" value="KAK3669746.1"/>
    <property type="molecule type" value="Genomic_DNA"/>
</dbReference>
<feature type="compositionally biased region" description="Polar residues" evidence="1">
    <location>
        <begin position="296"/>
        <end position="311"/>
    </location>
</feature>
<dbReference type="AlphaFoldDB" id="A0AAE0TPV2"/>
<evidence type="ECO:0000313" key="2">
    <source>
        <dbReference type="EMBL" id="KAK3669746.1"/>
    </source>
</evidence>
<gene>
    <name evidence="2" type="ORF">LTR78_010374</name>
</gene>
<evidence type="ECO:0000313" key="3">
    <source>
        <dbReference type="Proteomes" id="UP001274830"/>
    </source>
</evidence>
<reference evidence="2" key="1">
    <citation type="submission" date="2023-07" db="EMBL/GenBank/DDBJ databases">
        <title>Black Yeasts Isolated from many extreme environments.</title>
        <authorList>
            <person name="Coleine C."/>
            <person name="Stajich J.E."/>
            <person name="Selbmann L."/>
        </authorList>
    </citation>
    <scope>NUCLEOTIDE SEQUENCE</scope>
    <source>
        <strain evidence="2">CCFEE 5485</strain>
    </source>
</reference>
<organism evidence="2 3">
    <name type="scientific">Recurvomyces mirabilis</name>
    <dbReference type="NCBI Taxonomy" id="574656"/>
    <lineage>
        <taxon>Eukaryota</taxon>
        <taxon>Fungi</taxon>
        <taxon>Dikarya</taxon>
        <taxon>Ascomycota</taxon>
        <taxon>Pezizomycotina</taxon>
        <taxon>Dothideomycetes</taxon>
        <taxon>Dothideomycetidae</taxon>
        <taxon>Mycosphaerellales</taxon>
        <taxon>Teratosphaeriaceae</taxon>
        <taxon>Recurvomyces</taxon>
    </lineage>
</organism>